<evidence type="ECO:0000313" key="2">
    <source>
        <dbReference type="Proteomes" id="UP000507245"/>
    </source>
</evidence>
<organism evidence="1 2">
    <name type="scientific">Prunus armeniaca</name>
    <name type="common">Apricot</name>
    <name type="synonym">Armeniaca vulgaris</name>
    <dbReference type="NCBI Taxonomy" id="36596"/>
    <lineage>
        <taxon>Eukaryota</taxon>
        <taxon>Viridiplantae</taxon>
        <taxon>Streptophyta</taxon>
        <taxon>Embryophyta</taxon>
        <taxon>Tracheophyta</taxon>
        <taxon>Spermatophyta</taxon>
        <taxon>Magnoliopsida</taxon>
        <taxon>eudicotyledons</taxon>
        <taxon>Gunneridae</taxon>
        <taxon>Pentapetalae</taxon>
        <taxon>rosids</taxon>
        <taxon>fabids</taxon>
        <taxon>Rosales</taxon>
        <taxon>Rosaceae</taxon>
        <taxon>Amygdaloideae</taxon>
        <taxon>Amygdaleae</taxon>
        <taxon>Prunus</taxon>
    </lineage>
</organism>
<protein>
    <submittedName>
        <fullName evidence="1">Uncharacterized protein</fullName>
    </submittedName>
</protein>
<dbReference type="AlphaFoldDB" id="A0A6J5X7H7"/>
<proteinExistence type="predicted"/>
<keyword evidence="2" id="KW-1185">Reference proteome</keyword>
<reference evidence="2" key="1">
    <citation type="journal article" date="2020" name="Genome Biol.">
        <title>Gamete binning: chromosome-level and haplotype-resolved genome assembly enabled by high-throughput single-cell sequencing of gamete genomes.</title>
        <authorList>
            <person name="Campoy J.A."/>
            <person name="Sun H."/>
            <person name="Goel M."/>
            <person name="Jiao W.-B."/>
            <person name="Folz-Donahue K."/>
            <person name="Wang N."/>
            <person name="Rubio M."/>
            <person name="Liu C."/>
            <person name="Kukat C."/>
            <person name="Ruiz D."/>
            <person name="Huettel B."/>
            <person name="Schneeberger K."/>
        </authorList>
    </citation>
    <scope>NUCLEOTIDE SEQUENCE [LARGE SCALE GENOMIC DNA]</scope>
    <source>
        <strain evidence="2">cv. Rojo Pasion</strain>
    </source>
</reference>
<accession>A0A6J5X7H7</accession>
<name>A0A6J5X7H7_PRUAR</name>
<dbReference type="Proteomes" id="UP000507245">
    <property type="component" value="Unassembled WGS sequence"/>
</dbReference>
<evidence type="ECO:0000313" key="1">
    <source>
        <dbReference type="EMBL" id="CAB4307842.1"/>
    </source>
</evidence>
<gene>
    <name evidence="1" type="ORF">ORAREDHAP_LOCUS26810</name>
</gene>
<dbReference type="EMBL" id="CAEKKB010000004">
    <property type="protein sequence ID" value="CAB4307842.1"/>
    <property type="molecule type" value="Genomic_DNA"/>
</dbReference>
<sequence>MAVEEISRAYKHVAGVDLPKSVEQSMSVDQAYKLACNHNEMWIVGDAETATRSQCGVEQGPFWGYEEGEAVSIAGVVLRVDGEVESGGEVGEFFGVVFAEEEGLAVGGSAHAAIFNVIFSAFGKAEEMDVHMSIALGKYGVDVVLTEAGETEV</sequence>